<evidence type="ECO:0000256" key="1">
    <source>
        <dbReference type="SAM" id="SignalP"/>
    </source>
</evidence>
<organism evidence="2 3">
    <name type="scientific">Corynascus novoguineensis</name>
    <dbReference type="NCBI Taxonomy" id="1126955"/>
    <lineage>
        <taxon>Eukaryota</taxon>
        <taxon>Fungi</taxon>
        <taxon>Dikarya</taxon>
        <taxon>Ascomycota</taxon>
        <taxon>Pezizomycotina</taxon>
        <taxon>Sordariomycetes</taxon>
        <taxon>Sordariomycetidae</taxon>
        <taxon>Sordariales</taxon>
        <taxon>Chaetomiaceae</taxon>
        <taxon>Corynascus</taxon>
    </lineage>
</organism>
<reference evidence="2" key="1">
    <citation type="journal article" date="2023" name="Mol. Phylogenet. Evol.">
        <title>Genome-scale phylogeny and comparative genomics of the fungal order Sordariales.</title>
        <authorList>
            <person name="Hensen N."/>
            <person name="Bonometti L."/>
            <person name="Westerberg I."/>
            <person name="Brannstrom I.O."/>
            <person name="Guillou S."/>
            <person name="Cros-Aarteil S."/>
            <person name="Calhoun S."/>
            <person name="Haridas S."/>
            <person name="Kuo A."/>
            <person name="Mondo S."/>
            <person name="Pangilinan J."/>
            <person name="Riley R."/>
            <person name="LaButti K."/>
            <person name="Andreopoulos B."/>
            <person name="Lipzen A."/>
            <person name="Chen C."/>
            <person name="Yan M."/>
            <person name="Daum C."/>
            <person name="Ng V."/>
            <person name="Clum A."/>
            <person name="Steindorff A."/>
            <person name="Ohm R.A."/>
            <person name="Martin F."/>
            <person name="Silar P."/>
            <person name="Natvig D.O."/>
            <person name="Lalanne C."/>
            <person name="Gautier V."/>
            <person name="Ament-Velasquez S.L."/>
            <person name="Kruys A."/>
            <person name="Hutchinson M.I."/>
            <person name="Powell A.J."/>
            <person name="Barry K."/>
            <person name="Miller A.N."/>
            <person name="Grigoriev I.V."/>
            <person name="Debuchy R."/>
            <person name="Gladieux P."/>
            <person name="Hiltunen Thoren M."/>
            <person name="Johannesson H."/>
        </authorList>
    </citation>
    <scope>NUCLEOTIDE SEQUENCE</scope>
    <source>
        <strain evidence="2">CBS 359.72</strain>
    </source>
</reference>
<dbReference type="Proteomes" id="UP001303647">
    <property type="component" value="Unassembled WGS sequence"/>
</dbReference>
<dbReference type="EMBL" id="MU857657">
    <property type="protein sequence ID" value="KAK4247235.1"/>
    <property type="molecule type" value="Genomic_DNA"/>
</dbReference>
<name>A0AAN7HN91_9PEZI</name>
<dbReference type="AlphaFoldDB" id="A0AAN7HN91"/>
<protein>
    <submittedName>
        <fullName evidence="2">Uncharacterized protein</fullName>
    </submittedName>
</protein>
<keyword evidence="1" id="KW-0732">Signal</keyword>
<accession>A0AAN7HN91</accession>
<evidence type="ECO:0000313" key="2">
    <source>
        <dbReference type="EMBL" id="KAK4247235.1"/>
    </source>
</evidence>
<gene>
    <name evidence="2" type="ORF">C7999DRAFT_32318</name>
</gene>
<evidence type="ECO:0000313" key="3">
    <source>
        <dbReference type="Proteomes" id="UP001303647"/>
    </source>
</evidence>
<comment type="caution">
    <text evidence="2">The sequence shown here is derived from an EMBL/GenBank/DDBJ whole genome shotgun (WGS) entry which is preliminary data.</text>
</comment>
<keyword evidence="3" id="KW-1185">Reference proteome</keyword>
<feature type="chain" id="PRO_5042991055" evidence="1">
    <location>
        <begin position="20"/>
        <end position="55"/>
    </location>
</feature>
<sequence>MKYTTIITTVALLLTGAMALPNPKANPEPEANPQICVCGGGPGNCYDSCGQPFCC</sequence>
<proteinExistence type="predicted"/>
<reference evidence="2" key="2">
    <citation type="submission" date="2023-05" db="EMBL/GenBank/DDBJ databases">
        <authorList>
            <consortium name="Lawrence Berkeley National Laboratory"/>
            <person name="Steindorff A."/>
            <person name="Hensen N."/>
            <person name="Bonometti L."/>
            <person name="Westerberg I."/>
            <person name="Brannstrom I.O."/>
            <person name="Guillou S."/>
            <person name="Cros-Aarteil S."/>
            <person name="Calhoun S."/>
            <person name="Haridas S."/>
            <person name="Kuo A."/>
            <person name="Mondo S."/>
            <person name="Pangilinan J."/>
            <person name="Riley R."/>
            <person name="Labutti K."/>
            <person name="Andreopoulos B."/>
            <person name="Lipzen A."/>
            <person name="Chen C."/>
            <person name="Yanf M."/>
            <person name="Daum C."/>
            <person name="Ng V."/>
            <person name="Clum A."/>
            <person name="Ohm R."/>
            <person name="Martin F."/>
            <person name="Silar P."/>
            <person name="Natvig D."/>
            <person name="Lalanne C."/>
            <person name="Gautier V."/>
            <person name="Ament-Velasquez S.L."/>
            <person name="Kruys A."/>
            <person name="Hutchinson M.I."/>
            <person name="Powell A.J."/>
            <person name="Barry K."/>
            <person name="Miller A.N."/>
            <person name="Grigoriev I.V."/>
            <person name="Debuchy R."/>
            <person name="Gladieux P."/>
            <person name="Thoren M.H."/>
            <person name="Johannesson H."/>
        </authorList>
    </citation>
    <scope>NUCLEOTIDE SEQUENCE</scope>
    <source>
        <strain evidence="2">CBS 359.72</strain>
    </source>
</reference>
<feature type="signal peptide" evidence="1">
    <location>
        <begin position="1"/>
        <end position="19"/>
    </location>
</feature>